<evidence type="ECO:0000313" key="4">
    <source>
        <dbReference type="Proteomes" id="UP000834106"/>
    </source>
</evidence>
<dbReference type="GO" id="GO:0046872">
    <property type="term" value="F:metal ion binding"/>
    <property type="evidence" value="ECO:0007669"/>
    <property type="project" value="UniProtKB-KW"/>
</dbReference>
<dbReference type="Gene3D" id="3.40.630.10">
    <property type="entry name" value="Zn peptidases"/>
    <property type="match status" value="1"/>
</dbReference>
<name>A0AAD1Z3V0_9LAMI</name>
<accession>A0AAD1Z3V0</accession>
<reference evidence="3" key="1">
    <citation type="submission" date="2023-05" db="EMBL/GenBank/DDBJ databases">
        <authorList>
            <person name="Huff M."/>
        </authorList>
    </citation>
    <scope>NUCLEOTIDE SEQUENCE</scope>
</reference>
<evidence type="ECO:0008006" key="5">
    <source>
        <dbReference type="Google" id="ProtNLM"/>
    </source>
</evidence>
<dbReference type="SUPFAM" id="SSF53187">
    <property type="entry name" value="Zn-dependent exopeptidases"/>
    <property type="match status" value="1"/>
</dbReference>
<keyword evidence="4" id="KW-1185">Reference proteome</keyword>
<dbReference type="InterPro" id="IPR010158">
    <property type="entry name" value="Amidase_Cbmase"/>
</dbReference>
<evidence type="ECO:0000256" key="1">
    <source>
        <dbReference type="ARBA" id="ARBA00022723"/>
    </source>
</evidence>
<gene>
    <name evidence="3" type="ORF">FPE_LOCUS10136</name>
</gene>
<dbReference type="EMBL" id="OU503041">
    <property type="protein sequence ID" value="CAI9762706.1"/>
    <property type="molecule type" value="Genomic_DNA"/>
</dbReference>
<organism evidence="3 4">
    <name type="scientific">Fraxinus pennsylvanica</name>
    <dbReference type="NCBI Taxonomy" id="56036"/>
    <lineage>
        <taxon>Eukaryota</taxon>
        <taxon>Viridiplantae</taxon>
        <taxon>Streptophyta</taxon>
        <taxon>Embryophyta</taxon>
        <taxon>Tracheophyta</taxon>
        <taxon>Spermatophyta</taxon>
        <taxon>Magnoliopsida</taxon>
        <taxon>eudicotyledons</taxon>
        <taxon>Gunneridae</taxon>
        <taxon>Pentapetalae</taxon>
        <taxon>asterids</taxon>
        <taxon>lamiids</taxon>
        <taxon>Lamiales</taxon>
        <taxon>Oleaceae</taxon>
        <taxon>Oleeae</taxon>
        <taxon>Fraxinus</taxon>
    </lineage>
</organism>
<evidence type="ECO:0000256" key="2">
    <source>
        <dbReference type="ARBA" id="ARBA00022801"/>
    </source>
</evidence>
<evidence type="ECO:0000313" key="3">
    <source>
        <dbReference type="EMBL" id="CAI9762706.1"/>
    </source>
</evidence>
<dbReference type="PANTHER" id="PTHR32494:SF19">
    <property type="entry name" value="ALLANTOATE DEIMINASE-RELATED"/>
    <property type="match status" value="1"/>
</dbReference>
<protein>
    <recommendedName>
        <fullName evidence="5">Ureidoglycolate hydrolase</fullName>
    </recommendedName>
</protein>
<dbReference type="PANTHER" id="PTHR32494">
    <property type="entry name" value="ALLANTOATE DEIMINASE-RELATED"/>
    <property type="match status" value="1"/>
</dbReference>
<dbReference type="Proteomes" id="UP000834106">
    <property type="component" value="Chromosome 6"/>
</dbReference>
<dbReference type="GO" id="GO:0016813">
    <property type="term" value="F:hydrolase activity, acting on carbon-nitrogen (but not peptide) bonds, in linear amidines"/>
    <property type="evidence" value="ECO:0007669"/>
    <property type="project" value="InterPro"/>
</dbReference>
<sequence>MFTSEEEPTRFGFSCLGRRLLAGRYANHLEDLASVFLKKGIYSAFIELHIEQGPILKEEATSIGVVTAIAAPASIKVDFEGNGDHAGAVLMPMRNDAGLAAAELALAVEKFELKSGSIDTVGTVVKPRHLPVTHSKQITPGDRITPTGTIFIPCYEGYNHSLKSEEFASIQDITTRDHLGVVYVELPDVGKTAHKELDLDLLKV</sequence>
<keyword evidence="1" id="KW-0479">Metal-binding</keyword>
<dbReference type="AlphaFoldDB" id="A0AAD1Z3V0"/>
<proteinExistence type="predicted"/>
<keyword evidence="2" id="KW-0378">Hydrolase</keyword>